<dbReference type="RefSeq" id="WP_028175766.1">
    <property type="nucleotide sequence ID" value="NZ_ADOU02000004.1"/>
</dbReference>
<evidence type="ECO:0000259" key="2">
    <source>
        <dbReference type="Pfam" id="PF13670"/>
    </source>
</evidence>
<dbReference type="Pfam" id="PF13670">
    <property type="entry name" value="PepSY_2"/>
    <property type="match status" value="1"/>
</dbReference>
<evidence type="ECO:0000256" key="1">
    <source>
        <dbReference type="SAM" id="SignalP"/>
    </source>
</evidence>
<dbReference type="InterPro" id="IPR025711">
    <property type="entry name" value="PepSY"/>
</dbReference>
<dbReference type="AlphaFoldDB" id="A0A837CQR0"/>
<evidence type="ECO:0000313" key="4">
    <source>
        <dbReference type="Proteomes" id="UP000024900"/>
    </source>
</evidence>
<keyword evidence="1" id="KW-0732">Signal</keyword>
<dbReference type="Proteomes" id="UP000024900">
    <property type="component" value="Unassembled WGS sequence"/>
</dbReference>
<sequence>MRKPVIDAAIALFAASTGSALAEDADTSFHRASRTGAMAADQLKRQIDALGYDLGSFEPDDGAFNTRIVDRQSGLPVKAQFDKVTGELLRAALGSR</sequence>
<reference evidence="3 4" key="1">
    <citation type="journal article" date="2014" name="BMC Genomics">
        <title>Comparative genomics of Bradyrhizobium japonicum CPAC 15 and Bradyrhizobium diazoefficiens CPAC 7: elite model strains for understanding symbiotic performance with soybean.</title>
        <authorList>
            <person name="Siqueira A.F."/>
            <person name="Ormeno-Orrillo E."/>
            <person name="Souza R.C."/>
            <person name="Rodrigues E.P."/>
            <person name="Almeida L.G."/>
            <person name="Barcellos F.G."/>
            <person name="Batista J.S."/>
            <person name="Nakatami A.S."/>
            <person name="Martinez-Romero E."/>
            <person name="Vasconcelos A.T."/>
            <person name="Hungria M."/>
        </authorList>
    </citation>
    <scope>NUCLEOTIDE SEQUENCE [LARGE SCALE GENOMIC DNA]</scope>
    <source>
        <strain evidence="3 4">SEMIA 5080</strain>
    </source>
</reference>
<dbReference type="EMBL" id="ADOU02000004">
    <property type="protein sequence ID" value="KGJ71255.1"/>
    <property type="molecule type" value="Genomic_DNA"/>
</dbReference>
<feature type="domain" description="PepSY" evidence="2">
    <location>
        <begin position="9"/>
        <end position="90"/>
    </location>
</feature>
<proteinExistence type="predicted"/>
<comment type="caution">
    <text evidence="3">The sequence shown here is derived from an EMBL/GenBank/DDBJ whole genome shotgun (WGS) entry which is preliminary data.</text>
</comment>
<feature type="chain" id="PRO_5032465715" description="PepSY domain-containing protein" evidence="1">
    <location>
        <begin position="23"/>
        <end position="96"/>
    </location>
</feature>
<name>A0A837CQR0_9BRAD</name>
<protein>
    <recommendedName>
        <fullName evidence="2">PepSY domain-containing protein</fullName>
    </recommendedName>
</protein>
<evidence type="ECO:0000313" key="3">
    <source>
        <dbReference type="EMBL" id="KGJ71255.1"/>
    </source>
</evidence>
<organism evidence="3 4">
    <name type="scientific">Bradyrhizobium diazoefficiens SEMIA 5080</name>
    <dbReference type="NCBI Taxonomy" id="754504"/>
    <lineage>
        <taxon>Bacteria</taxon>
        <taxon>Pseudomonadati</taxon>
        <taxon>Pseudomonadota</taxon>
        <taxon>Alphaproteobacteria</taxon>
        <taxon>Hyphomicrobiales</taxon>
        <taxon>Nitrobacteraceae</taxon>
        <taxon>Bradyrhizobium</taxon>
    </lineage>
</organism>
<feature type="signal peptide" evidence="1">
    <location>
        <begin position="1"/>
        <end position="22"/>
    </location>
</feature>
<accession>A0A837CQR0</accession>
<gene>
    <name evidence="3" type="ORF">BJA5080_07859</name>
</gene>